<proteinExistence type="inferred from homology"/>
<dbReference type="RefSeq" id="WP_115851993.1">
    <property type="nucleotide sequence ID" value="NZ_QTUC01000001.1"/>
</dbReference>
<dbReference type="AlphaFoldDB" id="A0A3D9V4T4"/>
<evidence type="ECO:0000313" key="5">
    <source>
        <dbReference type="Proteomes" id="UP000256485"/>
    </source>
</evidence>
<evidence type="ECO:0000256" key="3">
    <source>
        <dbReference type="SAM" id="MobiDB-lite"/>
    </source>
</evidence>
<feature type="region of interest" description="Disordered" evidence="3">
    <location>
        <begin position="1"/>
        <end position="28"/>
    </location>
</feature>
<reference evidence="4 5" key="1">
    <citation type="submission" date="2018-08" db="EMBL/GenBank/DDBJ databases">
        <title>Sequencing the genomes of 1000 actinobacteria strains.</title>
        <authorList>
            <person name="Klenk H.-P."/>
        </authorList>
    </citation>
    <scope>NUCLEOTIDE SEQUENCE [LARGE SCALE GENOMIC DNA]</scope>
    <source>
        <strain evidence="4 5">DSM 22891</strain>
    </source>
</reference>
<feature type="region of interest" description="Disordered" evidence="3">
    <location>
        <begin position="228"/>
        <end position="250"/>
    </location>
</feature>
<gene>
    <name evidence="4" type="ORF">DFJ64_2187</name>
</gene>
<evidence type="ECO:0008006" key="6">
    <source>
        <dbReference type="Google" id="ProtNLM"/>
    </source>
</evidence>
<keyword evidence="5" id="KW-1185">Reference proteome</keyword>
<organism evidence="4 5">
    <name type="scientific">Thermasporomyces composti</name>
    <dbReference type="NCBI Taxonomy" id="696763"/>
    <lineage>
        <taxon>Bacteria</taxon>
        <taxon>Bacillati</taxon>
        <taxon>Actinomycetota</taxon>
        <taxon>Actinomycetes</taxon>
        <taxon>Propionibacteriales</taxon>
        <taxon>Nocardioidaceae</taxon>
        <taxon>Thermasporomyces</taxon>
    </lineage>
</organism>
<dbReference type="Proteomes" id="UP000256485">
    <property type="component" value="Unassembled WGS sequence"/>
</dbReference>
<dbReference type="NCBIfam" id="NF005559">
    <property type="entry name" value="PRK07231.1"/>
    <property type="match status" value="1"/>
</dbReference>
<dbReference type="Pfam" id="PF13561">
    <property type="entry name" value="adh_short_C2"/>
    <property type="match status" value="1"/>
</dbReference>
<evidence type="ECO:0000256" key="2">
    <source>
        <dbReference type="ARBA" id="ARBA00023002"/>
    </source>
</evidence>
<sequence>MAAANRSGFPRQAQEHPGLEREMRPEPDYGYETYRGHGRLRDKVALVTGGDSGIGRAVCLAFAREGADVAFTYLESEEPDARETARVVREADRRVLSLPADLHTEATCRQVVESVVREFGRVDVVVNNAAYQMSFDGIESIPADQLEHTFRVNILAMFWICQAALPHMPAGGSIVNVTSIQAYEPTPELLPYATTKGAIVTFTKGLAQELASRGIRVNAIAPGPIWTPITPASRAPEKSETFGTNTPLGRPGQPVEVAPAFVLLASDDGSYISGEILGVTGGRPLP</sequence>
<dbReference type="PRINTS" id="PR00080">
    <property type="entry name" value="SDRFAMILY"/>
</dbReference>
<name>A0A3D9V4T4_THECX</name>
<keyword evidence="2" id="KW-0560">Oxidoreductase</keyword>
<dbReference type="InterPro" id="IPR002347">
    <property type="entry name" value="SDR_fam"/>
</dbReference>
<dbReference type="InterPro" id="IPR036291">
    <property type="entry name" value="NAD(P)-bd_dom_sf"/>
</dbReference>
<dbReference type="OrthoDB" id="9809287at2"/>
<dbReference type="PANTHER" id="PTHR48107:SF16">
    <property type="entry name" value="NADPH-DEPENDENT ALDEHYDE REDUCTASE 1, CHLOROPLASTIC"/>
    <property type="match status" value="1"/>
</dbReference>
<dbReference type="Gene3D" id="3.40.50.720">
    <property type="entry name" value="NAD(P)-binding Rossmann-like Domain"/>
    <property type="match status" value="1"/>
</dbReference>
<dbReference type="PRINTS" id="PR00081">
    <property type="entry name" value="GDHRDH"/>
</dbReference>
<dbReference type="InterPro" id="IPR020904">
    <property type="entry name" value="Sc_DH/Rdtase_CS"/>
</dbReference>
<evidence type="ECO:0000313" key="4">
    <source>
        <dbReference type="EMBL" id="REF36758.1"/>
    </source>
</evidence>
<feature type="compositionally biased region" description="Basic and acidic residues" evidence="3">
    <location>
        <begin position="13"/>
        <end position="27"/>
    </location>
</feature>
<dbReference type="PANTHER" id="PTHR48107">
    <property type="entry name" value="NADPH-DEPENDENT ALDEHYDE REDUCTASE-LIKE PROTEIN, CHLOROPLASTIC-RELATED"/>
    <property type="match status" value="1"/>
</dbReference>
<dbReference type="GO" id="GO:0016614">
    <property type="term" value="F:oxidoreductase activity, acting on CH-OH group of donors"/>
    <property type="evidence" value="ECO:0007669"/>
    <property type="project" value="UniProtKB-ARBA"/>
</dbReference>
<dbReference type="SUPFAM" id="SSF51735">
    <property type="entry name" value="NAD(P)-binding Rossmann-fold domains"/>
    <property type="match status" value="1"/>
</dbReference>
<dbReference type="PROSITE" id="PS00061">
    <property type="entry name" value="ADH_SHORT"/>
    <property type="match status" value="1"/>
</dbReference>
<accession>A0A3D9V4T4</accession>
<evidence type="ECO:0000256" key="1">
    <source>
        <dbReference type="ARBA" id="ARBA00006484"/>
    </source>
</evidence>
<protein>
    <recommendedName>
        <fullName evidence="6">NAD(P)-dependent dehydrogenase (Short-subunit alcohol dehydrogenase family)</fullName>
    </recommendedName>
</protein>
<comment type="caution">
    <text evidence="4">The sequence shown here is derived from an EMBL/GenBank/DDBJ whole genome shotgun (WGS) entry which is preliminary data.</text>
</comment>
<dbReference type="FunFam" id="3.40.50.720:FF:000084">
    <property type="entry name" value="Short-chain dehydrogenase reductase"/>
    <property type="match status" value="1"/>
</dbReference>
<dbReference type="EMBL" id="QTUC01000001">
    <property type="protein sequence ID" value="REF36758.1"/>
    <property type="molecule type" value="Genomic_DNA"/>
</dbReference>
<comment type="similarity">
    <text evidence="1">Belongs to the short-chain dehydrogenases/reductases (SDR) family.</text>
</comment>